<dbReference type="Gene3D" id="1.10.357.10">
    <property type="entry name" value="Tetracycline Repressor, domain 2"/>
    <property type="match status" value="1"/>
</dbReference>
<dbReference type="PANTHER" id="PTHR30055">
    <property type="entry name" value="HTH-TYPE TRANSCRIPTIONAL REGULATOR RUTR"/>
    <property type="match status" value="1"/>
</dbReference>
<dbReference type="Proteomes" id="UP001156389">
    <property type="component" value="Unassembled WGS sequence"/>
</dbReference>
<feature type="DNA-binding region" description="H-T-H motif" evidence="4">
    <location>
        <begin position="35"/>
        <end position="54"/>
    </location>
</feature>
<dbReference type="EMBL" id="JAJAGO010000002">
    <property type="protein sequence ID" value="MCT2589270.1"/>
    <property type="molecule type" value="Genomic_DNA"/>
</dbReference>
<dbReference type="SUPFAM" id="SSF48498">
    <property type="entry name" value="Tetracyclin repressor-like, C-terminal domain"/>
    <property type="match status" value="1"/>
</dbReference>
<keyword evidence="3" id="KW-0804">Transcription</keyword>
<dbReference type="InterPro" id="IPR050109">
    <property type="entry name" value="HTH-type_TetR-like_transc_reg"/>
</dbReference>
<dbReference type="InterPro" id="IPR036271">
    <property type="entry name" value="Tet_transcr_reg_TetR-rel_C_sf"/>
</dbReference>
<dbReference type="InterPro" id="IPR001647">
    <property type="entry name" value="HTH_TetR"/>
</dbReference>
<keyword evidence="2 4" id="KW-0238">DNA-binding</keyword>
<sequence>MRQQQDRPLRADAERTVRAILEAAERVLSADPSATMEQIAEAAGVARTTVHRRFATRDALVEAMTAWAARKFAAAVETGASDAVPPLIALHRATANVLEIKLGWGFAMSRPSPPGSEVARLHEEVADKCAHLFVRARDAGVLAAGVDLEWARRVYYALIHEAAQERLSGRAGADPDPDALATLVVDTLLRGLGADGSPGAGGGARARSGA</sequence>
<dbReference type="PANTHER" id="PTHR30055:SF234">
    <property type="entry name" value="HTH-TYPE TRANSCRIPTIONAL REGULATOR BETI"/>
    <property type="match status" value="1"/>
</dbReference>
<dbReference type="Pfam" id="PF00440">
    <property type="entry name" value="TetR_N"/>
    <property type="match status" value="1"/>
</dbReference>
<reference evidence="6 7" key="1">
    <citation type="submission" date="2021-10" db="EMBL/GenBank/DDBJ databases">
        <title>Streptomyces gossypii sp. nov., isolated from soil collected from cotton field.</title>
        <authorList>
            <person name="Ge X."/>
            <person name="Chen X."/>
            <person name="Liu W."/>
        </authorList>
    </citation>
    <scope>NUCLEOTIDE SEQUENCE [LARGE SCALE GENOMIC DNA]</scope>
    <source>
        <strain evidence="6 7">N2-109</strain>
    </source>
</reference>
<comment type="caution">
    <text evidence="6">The sequence shown here is derived from an EMBL/GenBank/DDBJ whole genome shotgun (WGS) entry which is preliminary data.</text>
</comment>
<dbReference type="InterPro" id="IPR009057">
    <property type="entry name" value="Homeodomain-like_sf"/>
</dbReference>
<accession>A0ABT2JPH7</accession>
<protein>
    <submittedName>
        <fullName evidence="6">TetR/AcrR family transcriptional regulator</fullName>
    </submittedName>
</protein>
<dbReference type="RefSeq" id="WP_260216252.1">
    <property type="nucleotide sequence ID" value="NZ_JAJAGO010000002.1"/>
</dbReference>
<evidence type="ECO:0000313" key="7">
    <source>
        <dbReference type="Proteomes" id="UP001156389"/>
    </source>
</evidence>
<evidence type="ECO:0000313" key="6">
    <source>
        <dbReference type="EMBL" id="MCT2589270.1"/>
    </source>
</evidence>
<dbReference type="SUPFAM" id="SSF46689">
    <property type="entry name" value="Homeodomain-like"/>
    <property type="match status" value="1"/>
</dbReference>
<evidence type="ECO:0000256" key="4">
    <source>
        <dbReference type="PROSITE-ProRule" id="PRU00335"/>
    </source>
</evidence>
<keyword evidence="7" id="KW-1185">Reference proteome</keyword>
<dbReference type="PROSITE" id="PS50977">
    <property type="entry name" value="HTH_TETR_2"/>
    <property type="match status" value="1"/>
</dbReference>
<evidence type="ECO:0000256" key="1">
    <source>
        <dbReference type="ARBA" id="ARBA00023015"/>
    </source>
</evidence>
<evidence type="ECO:0000256" key="3">
    <source>
        <dbReference type="ARBA" id="ARBA00023163"/>
    </source>
</evidence>
<keyword evidence="1" id="KW-0805">Transcription regulation</keyword>
<feature type="domain" description="HTH tetR-type" evidence="5">
    <location>
        <begin position="14"/>
        <end position="72"/>
    </location>
</feature>
<evidence type="ECO:0000259" key="5">
    <source>
        <dbReference type="PROSITE" id="PS50977"/>
    </source>
</evidence>
<evidence type="ECO:0000256" key="2">
    <source>
        <dbReference type="ARBA" id="ARBA00023125"/>
    </source>
</evidence>
<proteinExistence type="predicted"/>
<organism evidence="6 7">
    <name type="scientific">Streptomyces gossypii</name>
    <dbReference type="NCBI Taxonomy" id="2883101"/>
    <lineage>
        <taxon>Bacteria</taxon>
        <taxon>Bacillati</taxon>
        <taxon>Actinomycetota</taxon>
        <taxon>Actinomycetes</taxon>
        <taxon>Kitasatosporales</taxon>
        <taxon>Streptomycetaceae</taxon>
        <taxon>Streptomyces</taxon>
    </lineage>
</organism>
<name>A0ABT2JPH7_9ACTN</name>
<gene>
    <name evidence="6" type="ORF">LHJ74_04865</name>
</gene>